<sequence length="220" mass="23819">MPEIIFNGPEGRLEGRYTHSKRPNAPIALILHPHPRQGGTMNNKVVYALYHTFARRGFSVMRFNFRGVGRSQGVFDNGQGELSDAASALDWMQGVNSSASECWVSGFSFGAWIAMQLLMRRPEISGFISVAPPANSHDFTFLAPCPSSGVIIHGDKDDLVPEASVAKLAAKLSQQKNIRVDYKVVAGANHFFGDQLDVLAGEVDRYLATALAPSTVAAGQ</sequence>
<dbReference type="ESTHER" id="rhort-q2rsr5">
    <property type="family name" value="Atu1826-like"/>
</dbReference>
<name>Q2RSR5_RHORT</name>
<dbReference type="RefSeq" id="WP_011389783.1">
    <property type="nucleotide sequence ID" value="NC_007643.1"/>
</dbReference>
<dbReference type="PhylomeDB" id="Q2RSR5"/>
<dbReference type="Gene3D" id="3.40.50.1820">
    <property type="entry name" value="alpha/beta hydrolase"/>
    <property type="match status" value="1"/>
</dbReference>
<dbReference type="GO" id="GO:0008236">
    <property type="term" value="F:serine-type peptidase activity"/>
    <property type="evidence" value="ECO:0007669"/>
    <property type="project" value="InterPro"/>
</dbReference>
<dbReference type="KEGG" id="rru:Rru_A2030"/>
<evidence type="ECO:0000313" key="4">
    <source>
        <dbReference type="Proteomes" id="UP000001929"/>
    </source>
</evidence>
<dbReference type="eggNOG" id="COG2945">
    <property type="taxonomic scope" value="Bacteria"/>
</dbReference>
<proteinExistence type="predicted"/>
<evidence type="ECO:0008006" key="5">
    <source>
        <dbReference type="Google" id="ProtNLM"/>
    </source>
</evidence>
<feature type="domain" description="Xaa-Pro dipeptidyl-peptidase-like" evidence="2">
    <location>
        <begin position="25"/>
        <end position="141"/>
    </location>
</feature>
<accession>Q2RSR5</accession>
<dbReference type="STRING" id="269796.Rru_A2030"/>
<keyword evidence="4" id="KW-1185">Reference proteome</keyword>
<protein>
    <recommendedName>
        <fullName evidence="5">Alpha/beta hydrolase</fullName>
    </recommendedName>
</protein>
<evidence type="ECO:0000259" key="2">
    <source>
        <dbReference type="Pfam" id="PF02129"/>
    </source>
</evidence>
<dbReference type="PANTHER" id="PTHR42103">
    <property type="entry name" value="ALPHA/BETA-HYDROLASES SUPERFAMILY PROTEIN"/>
    <property type="match status" value="1"/>
</dbReference>
<dbReference type="Pfam" id="PF02129">
    <property type="entry name" value="Peptidase_S15"/>
    <property type="match status" value="1"/>
</dbReference>
<evidence type="ECO:0000259" key="1">
    <source>
        <dbReference type="Pfam" id="PF00326"/>
    </source>
</evidence>
<evidence type="ECO:0000313" key="3">
    <source>
        <dbReference type="EMBL" id="ABC22830.1"/>
    </source>
</evidence>
<dbReference type="InterPro" id="IPR001375">
    <property type="entry name" value="Peptidase_S9_cat"/>
</dbReference>
<reference evidence="3 4" key="1">
    <citation type="journal article" date="2011" name="Stand. Genomic Sci.">
        <title>Complete genome sequence of Rhodospirillum rubrum type strain (S1).</title>
        <authorList>
            <person name="Munk A.C."/>
            <person name="Copeland A."/>
            <person name="Lucas S."/>
            <person name="Lapidus A."/>
            <person name="Del Rio T.G."/>
            <person name="Barry K."/>
            <person name="Detter J.C."/>
            <person name="Hammon N."/>
            <person name="Israni S."/>
            <person name="Pitluck S."/>
            <person name="Brettin T."/>
            <person name="Bruce D."/>
            <person name="Han C."/>
            <person name="Tapia R."/>
            <person name="Gilna P."/>
            <person name="Schmutz J."/>
            <person name="Larimer F."/>
            <person name="Land M."/>
            <person name="Kyrpides N.C."/>
            <person name="Mavromatis K."/>
            <person name="Richardson P."/>
            <person name="Rohde M."/>
            <person name="Goker M."/>
            <person name="Klenk H.P."/>
            <person name="Zhang Y."/>
            <person name="Roberts G.P."/>
            <person name="Reslewic S."/>
            <person name="Schwartz D.C."/>
        </authorList>
    </citation>
    <scope>NUCLEOTIDE SEQUENCE [LARGE SCALE GENOMIC DNA]</scope>
    <source>
        <strain evidence="4">ATCC 11170 / ATH 1.1.1 / DSM 467 / LMG 4362 / NCIMB 8255 / S1</strain>
    </source>
</reference>
<dbReference type="Pfam" id="PF00326">
    <property type="entry name" value="Peptidase_S9"/>
    <property type="match status" value="1"/>
</dbReference>
<dbReference type="PANTHER" id="PTHR42103:SF2">
    <property type="entry name" value="AB HYDROLASE-1 DOMAIN-CONTAINING PROTEIN"/>
    <property type="match status" value="1"/>
</dbReference>
<dbReference type="InterPro" id="IPR029058">
    <property type="entry name" value="AB_hydrolase_fold"/>
</dbReference>
<dbReference type="GO" id="GO:0006508">
    <property type="term" value="P:proteolysis"/>
    <property type="evidence" value="ECO:0007669"/>
    <property type="project" value="InterPro"/>
</dbReference>
<dbReference type="SUPFAM" id="SSF53474">
    <property type="entry name" value="alpha/beta-Hydrolases"/>
    <property type="match status" value="1"/>
</dbReference>
<dbReference type="HOGENOM" id="CLU_086287_0_0_5"/>
<dbReference type="Proteomes" id="UP000001929">
    <property type="component" value="Chromosome"/>
</dbReference>
<dbReference type="PATRIC" id="fig|269796.9.peg.2117"/>
<organism evidence="3 4">
    <name type="scientific">Rhodospirillum rubrum (strain ATCC 11170 / ATH 1.1.1 / DSM 467 / LMG 4362 / NCIMB 8255 / S1)</name>
    <dbReference type="NCBI Taxonomy" id="269796"/>
    <lineage>
        <taxon>Bacteria</taxon>
        <taxon>Pseudomonadati</taxon>
        <taxon>Pseudomonadota</taxon>
        <taxon>Alphaproteobacteria</taxon>
        <taxon>Rhodospirillales</taxon>
        <taxon>Rhodospirillaceae</taxon>
        <taxon>Rhodospirillum</taxon>
    </lineage>
</organism>
<dbReference type="InterPro" id="IPR000383">
    <property type="entry name" value="Xaa-Pro-like_dom"/>
</dbReference>
<dbReference type="EMBL" id="CP000230">
    <property type="protein sequence ID" value="ABC22830.1"/>
    <property type="molecule type" value="Genomic_DNA"/>
</dbReference>
<dbReference type="AlphaFoldDB" id="Q2RSR5"/>
<feature type="domain" description="Peptidase S9 prolyl oligopeptidase catalytic" evidence="1">
    <location>
        <begin position="151"/>
        <end position="194"/>
    </location>
</feature>
<gene>
    <name evidence="3" type="ordered locus">Rru_A2030</name>
</gene>
<dbReference type="EnsemblBacteria" id="ABC22830">
    <property type="protein sequence ID" value="ABC22830"/>
    <property type="gene ID" value="Rru_A2030"/>
</dbReference>